<evidence type="ECO:0000256" key="9">
    <source>
        <dbReference type="SAM" id="MobiDB-lite"/>
    </source>
</evidence>
<evidence type="ECO:0000256" key="2">
    <source>
        <dbReference type="ARBA" id="ARBA00004496"/>
    </source>
</evidence>
<sequence>MGRFITKDVNSSANESFGFSQETLELKDSNIDLNTYNSIAELLLSHSVYISTYIQLLNKYINLIKKVSSLKNERNLLIKFVKKLRFFNNYYYFKELIYVPENIEKSEYKILNQTFSELSNNLQELQDEKQLLQQKTFEQFHDDGFKPNVSIGSILIRIVTSNTKLLELIEILNFIITNSLKNEIMSKTLNEKLLISDELNTTISHVYCIFIKFNQWIIEALKIDNSNGNLDIELLELVGKNDTNNNMHIKLSEDDELLLQEVDECVDISEFNTIIWQWCDVIRNLLKTFDNEIENALNIHSNNKSNTPNNTNTTSSGNTLTNSNTNESAPLYAEEEPQQESKTLNVPKRNISSSNHHVAGNRSISTNKRNSRYGNNNSRASSANSSFY</sequence>
<dbReference type="GO" id="GO:0005737">
    <property type="term" value="C:cytoplasm"/>
    <property type="evidence" value="ECO:0007669"/>
    <property type="project" value="UniProtKB-SubCell"/>
</dbReference>
<dbReference type="Proteomes" id="UP000092321">
    <property type="component" value="Unassembled WGS sequence"/>
</dbReference>
<dbReference type="EMBL" id="LXPE01000002">
    <property type="protein sequence ID" value="OBA28743.1"/>
    <property type="molecule type" value="Genomic_DNA"/>
</dbReference>
<proteinExistence type="inferred from homology"/>
<gene>
    <name evidence="11" type="ORF">HANVADRAFT_51208</name>
</gene>
<comment type="subcellular location">
    <subcellularLocation>
        <location evidence="2">Cytoplasm</location>
    </subcellularLocation>
    <subcellularLocation>
        <location evidence="1">Nucleus</location>
    </subcellularLocation>
</comment>
<evidence type="ECO:0000256" key="1">
    <source>
        <dbReference type="ARBA" id="ARBA00004123"/>
    </source>
</evidence>
<feature type="compositionally biased region" description="Low complexity" evidence="9">
    <location>
        <begin position="372"/>
        <end position="388"/>
    </location>
</feature>
<dbReference type="GO" id="GO:0005634">
    <property type="term" value="C:nucleus"/>
    <property type="evidence" value="ECO:0007669"/>
    <property type="project" value="UniProtKB-SubCell"/>
</dbReference>
<keyword evidence="8" id="KW-0175">Coiled coil</keyword>
<evidence type="ECO:0000256" key="6">
    <source>
        <dbReference type="ARBA" id="ARBA00022884"/>
    </source>
</evidence>
<evidence type="ECO:0000256" key="5">
    <source>
        <dbReference type="ARBA" id="ARBA00022490"/>
    </source>
</evidence>
<keyword evidence="6" id="KW-0694">RNA-binding</keyword>
<evidence type="ECO:0000256" key="7">
    <source>
        <dbReference type="ARBA" id="ARBA00023242"/>
    </source>
</evidence>
<evidence type="ECO:0000256" key="8">
    <source>
        <dbReference type="SAM" id="Coils"/>
    </source>
</evidence>
<feature type="compositionally biased region" description="Polar residues" evidence="9">
    <location>
        <begin position="340"/>
        <end position="366"/>
    </location>
</feature>
<comment type="similarity">
    <text evidence="3">Belongs to the SHE2 family.</text>
</comment>
<evidence type="ECO:0000313" key="12">
    <source>
        <dbReference type="Proteomes" id="UP000092321"/>
    </source>
</evidence>
<evidence type="ECO:0000256" key="3">
    <source>
        <dbReference type="ARBA" id="ARBA00005611"/>
    </source>
</evidence>
<feature type="domain" description="RNA binding protein She2" evidence="10">
    <location>
        <begin position="145"/>
        <end position="284"/>
    </location>
</feature>
<evidence type="ECO:0000256" key="4">
    <source>
        <dbReference type="ARBA" id="ARBA00022448"/>
    </source>
</evidence>
<dbReference type="InterPro" id="IPR024261">
    <property type="entry name" value="RNA-bd_She2"/>
</dbReference>
<evidence type="ECO:0000313" key="11">
    <source>
        <dbReference type="EMBL" id="OBA28743.1"/>
    </source>
</evidence>
<dbReference type="SUPFAM" id="SSF116942">
    <property type="entry name" value="RNA-binding protein She2p"/>
    <property type="match status" value="2"/>
</dbReference>
<dbReference type="GO" id="GO:0003723">
    <property type="term" value="F:RNA binding"/>
    <property type="evidence" value="ECO:0007669"/>
    <property type="project" value="UniProtKB-KW"/>
</dbReference>
<keyword evidence="4" id="KW-0813">Transport</keyword>
<dbReference type="OrthoDB" id="4041888at2759"/>
<evidence type="ECO:0000259" key="10">
    <source>
        <dbReference type="Pfam" id="PF11435"/>
    </source>
</evidence>
<keyword evidence="12" id="KW-1185">Reference proteome</keyword>
<dbReference type="InterPro" id="IPR036827">
    <property type="entry name" value="She2_dom_sf"/>
</dbReference>
<keyword evidence="7" id="KW-0539">Nucleus</keyword>
<feature type="region of interest" description="Disordered" evidence="9">
    <location>
        <begin position="299"/>
        <end position="388"/>
    </location>
</feature>
<feature type="domain" description="RNA binding protein She2" evidence="10">
    <location>
        <begin position="42"/>
        <end position="92"/>
    </location>
</feature>
<organism evidence="11 12">
    <name type="scientific">Hanseniaspora valbyensis NRRL Y-1626</name>
    <dbReference type="NCBI Taxonomy" id="766949"/>
    <lineage>
        <taxon>Eukaryota</taxon>
        <taxon>Fungi</taxon>
        <taxon>Dikarya</taxon>
        <taxon>Ascomycota</taxon>
        <taxon>Saccharomycotina</taxon>
        <taxon>Saccharomycetes</taxon>
        <taxon>Saccharomycodales</taxon>
        <taxon>Saccharomycodaceae</taxon>
        <taxon>Hanseniaspora</taxon>
    </lineage>
</organism>
<dbReference type="Gene3D" id="1.20.200.20">
    <property type="entry name" value="She2 domain"/>
    <property type="match status" value="2"/>
</dbReference>
<feature type="compositionally biased region" description="Low complexity" evidence="9">
    <location>
        <begin position="299"/>
        <end position="328"/>
    </location>
</feature>
<keyword evidence="5" id="KW-0963">Cytoplasm</keyword>
<comment type="caution">
    <text evidence="11">The sequence shown here is derived from an EMBL/GenBank/DDBJ whole genome shotgun (WGS) entry which is preliminary data.</text>
</comment>
<feature type="coiled-coil region" evidence="8">
    <location>
        <begin position="108"/>
        <end position="135"/>
    </location>
</feature>
<dbReference type="AlphaFoldDB" id="A0A1B7TJ46"/>
<name>A0A1B7TJ46_9ASCO</name>
<dbReference type="Pfam" id="PF11435">
    <property type="entry name" value="She2p"/>
    <property type="match status" value="2"/>
</dbReference>
<accession>A0A1B7TJ46</accession>
<protein>
    <recommendedName>
        <fullName evidence="10">RNA binding protein She2 domain-containing protein</fullName>
    </recommendedName>
</protein>
<reference evidence="12" key="1">
    <citation type="journal article" date="2016" name="Proc. Natl. Acad. Sci. U.S.A.">
        <title>Comparative genomics of biotechnologically important yeasts.</title>
        <authorList>
            <person name="Riley R."/>
            <person name="Haridas S."/>
            <person name="Wolfe K.H."/>
            <person name="Lopes M.R."/>
            <person name="Hittinger C.T."/>
            <person name="Goeker M."/>
            <person name="Salamov A.A."/>
            <person name="Wisecaver J.H."/>
            <person name="Long T.M."/>
            <person name="Calvey C.H."/>
            <person name="Aerts A.L."/>
            <person name="Barry K.W."/>
            <person name="Choi C."/>
            <person name="Clum A."/>
            <person name="Coughlan A.Y."/>
            <person name="Deshpande S."/>
            <person name="Douglass A.P."/>
            <person name="Hanson S.J."/>
            <person name="Klenk H.-P."/>
            <person name="LaButti K.M."/>
            <person name="Lapidus A."/>
            <person name="Lindquist E.A."/>
            <person name="Lipzen A.M."/>
            <person name="Meier-Kolthoff J.P."/>
            <person name="Ohm R.A."/>
            <person name="Otillar R.P."/>
            <person name="Pangilinan J.L."/>
            <person name="Peng Y."/>
            <person name="Rokas A."/>
            <person name="Rosa C.A."/>
            <person name="Scheuner C."/>
            <person name="Sibirny A.A."/>
            <person name="Slot J.C."/>
            <person name="Stielow J.B."/>
            <person name="Sun H."/>
            <person name="Kurtzman C.P."/>
            <person name="Blackwell M."/>
            <person name="Grigoriev I.V."/>
            <person name="Jeffries T.W."/>
        </authorList>
    </citation>
    <scope>NUCLEOTIDE SEQUENCE [LARGE SCALE GENOMIC DNA]</scope>
    <source>
        <strain evidence="12">NRRL Y-1626</strain>
    </source>
</reference>